<protein>
    <submittedName>
        <fullName evidence="1">Uncharacterized protein</fullName>
    </submittedName>
</protein>
<dbReference type="AlphaFoldDB" id="A0A5B7GUA4"/>
<reference evidence="1 2" key="1">
    <citation type="submission" date="2019-05" db="EMBL/GenBank/DDBJ databases">
        <title>Another draft genome of Portunus trituberculatus and its Hox gene families provides insights of decapod evolution.</title>
        <authorList>
            <person name="Jeong J.-H."/>
            <person name="Song I."/>
            <person name="Kim S."/>
            <person name="Choi T."/>
            <person name="Kim D."/>
            <person name="Ryu S."/>
            <person name="Kim W."/>
        </authorList>
    </citation>
    <scope>NUCLEOTIDE SEQUENCE [LARGE SCALE GENOMIC DNA]</scope>
    <source>
        <tissue evidence="1">Muscle</tissue>
    </source>
</reference>
<sequence length="180" mass="19399">MQQQADLGQAVAARAKDSLLAGQDLAADRPRPPEVARLTGLRRERTYGVTAECCWSVALHADTGAASSCDTILMTSPSRHNLCRPLAAVPLSVGLPELWEFLPQLHKMDTTSTPTPKNSRGKHCRGERLGGDAAATSAHLLPQRITRHKTLPGLFASQQFMHTGLQQEARCVFAPELAAA</sequence>
<comment type="caution">
    <text evidence="1">The sequence shown here is derived from an EMBL/GenBank/DDBJ whole genome shotgun (WGS) entry which is preliminary data.</text>
</comment>
<dbReference type="Proteomes" id="UP000324222">
    <property type="component" value="Unassembled WGS sequence"/>
</dbReference>
<name>A0A5B7GUA4_PORTR</name>
<evidence type="ECO:0000313" key="1">
    <source>
        <dbReference type="EMBL" id="MPC60757.1"/>
    </source>
</evidence>
<proteinExistence type="predicted"/>
<keyword evidence="2" id="KW-1185">Reference proteome</keyword>
<organism evidence="1 2">
    <name type="scientific">Portunus trituberculatus</name>
    <name type="common">Swimming crab</name>
    <name type="synonym">Neptunus trituberculatus</name>
    <dbReference type="NCBI Taxonomy" id="210409"/>
    <lineage>
        <taxon>Eukaryota</taxon>
        <taxon>Metazoa</taxon>
        <taxon>Ecdysozoa</taxon>
        <taxon>Arthropoda</taxon>
        <taxon>Crustacea</taxon>
        <taxon>Multicrustacea</taxon>
        <taxon>Malacostraca</taxon>
        <taxon>Eumalacostraca</taxon>
        <taxon>Eucarida</taxon>
        <taxon>Decapoda</taxon>
        <taxon>Pleocyemata</taxon>
        <taxon>Brachyura</taxon>
        <taxon>Eubrachyura</taxon>
        <taxon>Portunoidea</taxon>
        <taxon>Portunidae</taxon>
        <taxon>Portuninae</taxon>
        <taxon>Portunus</taxon>
    </lineage>
</organism>
<evidence type="ECO:0000313" key="2">
    <source>
        <dbReference type="Proteomes" id="UP000324222"/>
    </source>
</evidence>
<dbReference type="EMBL" id="VSRR010017861">
    <property type="protein sequence ID" value="MPC60757.1"/>
    <property type="molecule type" value="Genomic_DNA"/>
</dbReference>
<gene>
    <name evidence="1" type="ORF">E2C01_054814</name>
</gene>
<accession>A0A5B7GUA4</accession>